<protein>
    <submittedName>
        <fullName evidence="2">Uncharacterized protein</fullName>
    </submittedName>
</protein>
<dbReference type="RefSeq" id="XP_005766873.1">
    <property type="nucleotide sequence ID" value="XM_005766816.1"/>
</dbReference>
<dbReference type="AlphaFoldDB" id="A0A0D3IT59"/>
<evidence type="ECO:0000313" key="3">
    <source>
        <dbReference type="Proteomes" id="UP000013827"/>
    </source>
</evidence>
<accession>A0A0D3IT59</accession>
<reference evidence="3" key="1">
    <citation type="journal article" date="2013" name="Nature">
        <title>Pan genome of the phytoplankton Emiliania underpins its global distribution.</title>
        <authorList>
            <person name="Read B.A."/>
            <person name="Kegel J."/>
            <person name="Klute M.J."/>
            <person name="Kuo A."/>
            <person name="Lefebvre S.C."/>
            <person name="Maumus F."/>
            <person name="Mayer C."/>
            <person name="Miller J."/>
            <person name="Monier A."/>
            <person name="Salamov A."/>
            <person name="Young J."/>
            <person name="Aguilar M."/>
            <person name="Claverie J.M."/>
            <person name="Frickenhaus S."/>
            <person name="Gonzalez K."/>
            <person name="Herman E.K."/>
            <person name="Lin Y.C."/>
            <person name="Napier J."/>
            <person name="Ogata H."/>
            <person name="Sarno A.F."/>
            <person name="Shmutz J."/>
            <person name="Schroeder D."/>
            <person name="de Vargas C."/>
            <person name="Verret F."/>
            <person name="von Dassow P."/>
            <person name="Valentin K."/>
            <person name="Van de Peer Y."/>
            <person name="Wheeler G."/>
            <person name="Dacks J.B."/>
            <person name="Delwiche C.F."/>
            <person name="Dyhrman S.T."/>
            <person name="Glockner G."/>
            <person name="John U."/>
            <person name="Richards T."/>
            <person name="Worden A.Z."/>
            <person name="Zhang X."/>
            <person name="Grigoriev I.V."/>
            <person name="Allen A.E."/>
            <person name="Bidle K."/>
            <person name="Borodovsky M."/>
            <person name="Bowler C."/>
            <person name="Brownlee C."/>
            <person name="Cock J.M."/>
            <person name="Elias M."/>
            <person name="Gladyshev V.N."/>
            <person name="Groth M."/>
            <person name="Guda C."/>
            <person name="Hadaegh A."/>
            <person name="Iglesias-Rodriguez M.D."/>
            <person name="Jenkins J."/>
            <person name="Jones B.M."/>
            <person name="Lawson T."/>
            <person name="Leese F."/>
            <person name="Lindquist E."/>
            <person name="Lobanov A."/>
            <person name="Lomsadze A."/>
            <person name="Malik S.B."/>
            <person name="Marsh M.E."/>
            <person name="Mackinder L."/>
            <person name="Mock T."/>
            <person name="Mueller-Roeber B."/>
            <person name="Pagarete A."/>
            <person name="Parker M."/>
            <person name="Probert I."/>
            <person name="Quesneville H."/>
            <person name="Raines C."/>
            <person name="Rensing S.A."/>
            <person name="Riano-Pachon D.M."/>
            <person name="Richier S."/>
            <person name="Rokitta S."/>
            <person name="Shiraiwa Y."/>
            <person name="Soanes D.M."/>
            <person name="van der Giezen M."/>
            <person name="Wahlund T.M."/>
            <person name="Williams B."/>
            <person name="Wilson W."/>
            <person name="Wolfe G."/>
            <person name="Wurch L.L."/>
        </authorList>
    </citation>
    <scope>NUCLEOTIDE SEQUENCE</scope>
</reference>
<reference evidence="2" key="2">
    <citation type="submission" date="2024-10" db="UniProtKB">
        <authorList>
            <consortium name="EnsemblProtists"/>
        </authorList>
    </citation>
    <scope>IDENTIFICATION</scope>
</reference>
<dbReference type="Proteomes" id="UP000013827">
    <property type="component" value="Unassembled WGS sequence"/>
</dbReference>
<dbReference type="Gene3D" id="3.40.50.300">
    <property type="entry name" value="P-loop containing nucleotide triphosphate hydrolases"/>
    <property type="match status" value="1"/>
</dbReference>
<name>A0A0D3IT59_EMIH1</name>
<evidence type="ECO:0000313" key="2">
    <source>
        <dbReference type="EnsemblProtists" id="EOD14444"/>
    </source>
</evidence>
<feature type="region of interest" description="Disordered" evidence="1">
    <location>
        <begin position="27"/>
        <end position="52"/>
    </location>
</feature>
<dbReference type="EnsemblProtists" id="EOD14444">
    <property type="protein sequence ID" value="EOD14444"/>
    <property type="gene ID" value="EMIHUDRAFT_211907"/>
</dbReference>
<keyword evidence="3" id="KW-1185">Reference proteome</keyword>
<proteinExistence type="predicted"/>
<dbReference type="HOGENOM" id="CLU_2351080_0_0_1"/>
<sequence>MFFNYGAPLCPPRVFEFAGLDPLPAAEATSRSPAATGPGTPTHANAGSSWGGSAYLGKLRPEERLKLSRFYAPHNRELYAWVGKDFGWEVAANLSST</sequence>
<dbReference type="GeneID" id="17260598"/>
<evidence type="ECO:0000256" key="1">
    <source>
        <dbReference type="SAM" id="MobiDB-lite"/>
    </source>
</evidence>
<dbReference type="KEGG" id="ehx:EMIHUDRAFT_211907"/>
<dbReference type="PaxDb" id="2903-EOD14444"/>
<organism evidence="2 3">
    <name type="scientific">Emiliania huxleyi (strain CCMP1516)</name>
    <dbReference type="NCBI Taxonomy" id="280463"/>
    <lineage>
        <taxon>Eukaryota</taxon>
        <taxon>Haptista</taxon>
        <taxon>Haptophyta</taxon>
        <taxon>Prymnesiophyceae</taxon>
        <taxon>Isochrysidales</taxon>
        <taxon>Noelaerhabdaceae</taxon>
        <taxon>Emiliania</taxon>
    </lineage>
</organism>
<dbReference type="InterPro" id="IPR027417">
    <property type="entry name" value="P-loop_NTPase"/>
</dbReference>